<protein>
    <submittedName>
        <fullName evidence="1">Uncharacterized protein</fullName>
    </submittedName>
</protein>
<comment type="caution">
    <text evidence="1">The sequence shown here is derived from an EMBL/GenBank/DDBJ whole genome shotgun (WGS) entry which is preliminary data.</text>
</comment>
<sequence length="48" mass="5145">MLFEIAILLGFVVPPLVRLTIGLVALRRCDSGDVPDVVKALAVGKKIK</sequence>
<gene>
    <name evidence="1" type="ORF">J8N05_05755</name>
</gene>
<name>A0A940XZ16_9ACTN</name>
<dbReference type="EMBL" id="JAGPYQ010000001">
    <property type="protein sequence ID" value="MBQ0847719.1"/>
    <property type="molecule type" value="Genomic_DNA"/>
</dbReference>
<accession>A0A940XZ16</accession>
<organism evidence="1 2">
    <name type="scientific">Streptomyces liliiviolaceus</name>
    <dbReference type="NCBI Taxonomy" id="2823109"/>
    <lineage>
        <taxon>Bacteria</taxon>
        <taxon>Bacillati</taxon>
        <taxon>Actinomycetota</taxon>
        <taxon>Actinomycetes</taxon>
        <taxon>Kitasatosporales</taxon>
        <taxon>Streptomycetaceae</taxon>
        <taxon>Streptomyces</taxon>
    </lineage>
</organism>
<reference evidence="1 2" key="1">
    <citation type="submission" date="2021-04" db="EMBL/GenBank/DDBJ databases">
        <authorList>
            <person name="Tang X."/>
            <person name="Zhou X."/>
            <person name="Chen X."/>
            <person name="Cernava T."/>
            <person name="Zhang C."/>
        </authorList>
    </citation>
    <scope>NUCLEOTIDE SEQUENCE [LARGE SCALE GENOMIC DNA]</scope>
    <source>
        <strain evidence="1 2">BH-SS-21</strain>
    </source>
</reference>
<dbReference type="Proteomes" id="UP000677413">
    <property type="component" value="Unassembled WGS sequence"/>
</dbReference>
<evidence type="ECO:0000313" key="2">
    <source>
        <dbReference type="Proteomes" id="UP000677413"/>
    </source>
</evidence>
<dbReference type="AlphaFoldDB" id="A0A940XZ16"/>
<keyword evidence="2" id="KW-1185">Reference proteome</keyword>
<dbReference type="RefSeq" id="WP_210881373.1">
    <property type="nucleotide sequence ID" value="NZ_JAGPYQ010000001.1"/>
</dbReference>
<proteinExistence type="predicted"/>
<evidence type="ECO:0000313" key="1">
    <source>
        <dbReference type="EMBL" id="MBQ0847719.1"/>
    </source>
</evidence>